<protein>
    <submittedName>
        <fullName evidence="1">Uncharacterized protein</fullName>
    </submittedName>
</protein>
<gene>
    <name evidence="1" type="ORF">CTOB1V02_LOCUS5671</name>
</gene>
<dbReference type="AlphaFoldDB" id="A0A7R8WEC0"/>
<proteinExistence type="predicted"/>
<sequence length="122" mass="14902">MLKSRLWVHQAKFYVSTIIVYGRFFQWIGFTWQLLAIKRFPSSEESRTRLDLFYFGRKKNYRRKTYKFYNATHFNRLWRPNQGPFVCPWEEEQLDQIRAQCCLRKVGPVDDRSSNRGYVDMS</sequence>
<dbReference type="EMBL" id="OB661251">
    <property type="protein sequence ID" value="CAD7227773.1"/>
    <property type="molecule type" value="Genomic_DNA"/>
</dbReference>
<evidence type="ECO:0000313" key="1">
    <source>
        <dbReference type="EMBL" id="CAD7227773.1"/>
    </source>
</evidence>
<organism evidence="1">
    <name type="scientific">Cyprideis torosa</name>
    <dbReference type="NCBI Taxonomy" id="163714"/>
    <lineage>
        <taxon>Eukaryota</taxon>
        <taxon>Metazoa</taxon>
        <taxon>Ecdysozoa</taxon>
        <taxon>Arthropoda</taxon>
        <taxon>Crustacea</taxon>
        <taxon>Oligostraca</taxon>
        <taxon>Ostracoda</taxon>
        <taxon>Podocopa</taxon>
        <taxon>Podocopida</taxon>
        <taxon>Cytherocopina</taxon>
        <taxon>Cytheroidea</taxon>
        <taxon>Cytherideidae</taxon>
        <taxon>Cyprideis</taxon>
    </lineage>
</organism>
<accession>A0A7R8WEC0</accession>
<reference evidence="1" key="1">
    <citation type="submission" date="2020-11" db="EMBL/GenBank/DDBJ databases">
        <authorList>
            <person name="Tran Van P."/>
        </authorList>
    </citation>
    <scope>NUCLEOTIDE SEQUENCE</scope>
</reference>
<name>A0A7R8WEC0_9CRUS</name>